<gene>
    <name evidence="1" type="ORF">CIK00_20795</name>
</gene>
<dbReference type="RefSeq" id="WP_101770439.1">
    <property type="nucleotide sequence ID" value="NZ_BPPU01000010.1"/>
</dbReference>
<evidence type="ECO:0000313" key="2">
    <source>
        <dbReference type="Proteomes" id="UP000234420"/>
    </source>
</evidence>
<evidence type="ECO:0000313" key="1">
    <source>
        <dbReference type="EMBL" id="PLC56000.1"/>
    </source>
</evidence>
<comment type="caution">
    <text evidence="1">The sequence shown here is derived from an EMBL/GenBank/DDBJ whole genome shotgun (WGS) entry which is preliminary data.</text>
</comment>
<name>A0A2N4ULW4_9GAMM</name>
<dbReference type="AlphaFoldDB" id="A0A2N4ULW4"/>
<proteinExistence type="predicted"/>
<sequence>MTNEEKMILAIDKIYITKTIYEQLSDWEKSFLRGLSSEYRRRKSLSVKQKNILYPILKKHNVI</sequence>
<organism evidence="1 2">
    <name type="scientific">Photobacterium carnosum</name>
    <dbReference type="NCBI Taxonomy" id="2023717"/>
    <lineage>
        <taxon>Bacteria</taxon>
        <taxon>Pseudomonadati</taxon>
        <taxon>Pseudomonadota</taxon>
        <taxon>Gammaproteobacteria</taxon>
        <taxon>Vibrionales</taxon>
        <taxon>Vibrionaceae</taxon>
        <taxon>Photobacterium</taxon>
    </lineage>
</organism>
<protein>
    <submittedName>
        <fullName evidence="1">Uncharacterized protein</fullName>
    </submittedName>
</protein>
<accession>A0A2N4ULW4</accession>
<keyword evidence="2" id="KW-1185">Reference proteome</keyword>
<dbReference type="EMBL" id="NPIB01000049">
    <property type="protein sequence ID" value="PLC56000.1"/>
    <property type="molecule type" value="Genomic_DNA"/>
</dbReference>
<dbReference type="Proteomes" id="UP000234420">
    <property type="component" value="Unassembled WGS sequence"/>
</dbReference>
<reference evidence="1 2" key="1">
    <citation type="journal article" date="2018" name="Syst. Appl. Microbiol.">
        <title>Photobacterium carnosum sp. nov., isolated from spoiled modified atmosphere packaged poultry meat.</title>
        <authorList>
            <person name="Hilgarth M."/>
            <person name="Fuertes S."/>
            <person name="Ehrmann M."/>
            <person name="Vogel R.F."/>
        </authorList>
    </citation>
    <scope>NUCLEOTIDE SEQUENCE [LARGE SCALE GENOMIC DNA]</scope>
    <source>
        <strain evidence="1 2">TMW 2.2021</strain>
    </source>
</reference>